<evidence type="ECO:0000256" key="3">
    <source>
        <dbReference type="ARBA" id="ARBA00022527"/>
    </source>
</evidence>
<dbReference type="InterPro" id="IPR018934">
    <property type="entry name" value="RIO_dom"/>
</dbReference>
<evidence type="ECO:0000313" key="13">
    <source>
        <dbReference type="EMBL" id="CAL6053446.1"/>
    </source>
</evidence>
<proteinExistence type="inferred from homology"/>
<evidence type="ECO:0000256" key="6">
    <source>
        <dbReference type="ARBA" id="ARBA00022741"/>
    </source>
</evidence>
<evidence type="ECO:0000256" key="9">
    <source>
        <dbReference type="ARBA" id="ARBA00047899"/>
    </source>
</evidence>
<keyword evidence="5" id="KW-0819">tRNA processing</keyword>
<evidence type="ECO:0000259" key="11">
    <source>
        <dbReference type="PROSITE" id="PS50011"/>
    </source>
</evidence>
<dbReference type="PANTHER" id="PTHR12209">
    <property type="entry name" value="NON-SPECIFIC SERINE/THREONINE PROTEIN KINASE"/>
    <property type="match status" value="1"/>
</dbReference>
<dbReference type="Gene3D" id="1.10.510.10">
    <property type="entry name" value="Transferase(Phosphotransferase) domain 1"/>
    <property type="match status" value="1"/>
</dbReference>
<dbReference type="Proteomes" id="UP001642409">
    <property type="component" value="Unassembled WGS sequence"/>
</dbReference>
<dbReference type="InterPro" id="IPR000719">
    <property type="entry name" value="Prot_kinase_dom"/>
</dbReference>
<evidence type="ECO:0000256" key="4">
    <source>
        <dbReference type="ARBA" id="ARBA00022679"/>
    </source>
</evidence>
<keyword evidence="7 12" id="KW-0418">Kinase</keyword>
<dbReference type="InterPro" id="IPR011009">
    <property type="entry name" value="Kinase-like_dom_sf"/>
</dbReference>
<dbReference type="PANTHER" id="PTHR12209:SF0">
    <property type="entry name" value="EKC_KEOPS COMPLEX SUBUNIT TP53RK"/>
    <property type="match status" value="1"/>
</dbReference>
<dbReference type="GO" id="GO:0070525">
    <property type="term" value="P:tRNA threonylcarbamoyladenosine metabolic process"/>
    <property type="evidence" value="ECO:0007669"/>
    <property type="project" value="TreeGrafter"/>
</dbReference>
<dbReference type="PROSITE" id="PS50011">
    <property type="entry name" value="PROTEIN_KINASE_DOM"/>
    <property type="match status" value="1"/>
</dbReference>
<dbReference type="GO" id="GO:0005634">
    <property type="term" value="C:nucleus"/>
    <property type="evidence" value="ECO:0007669"/>
    <property type="project" value="TreeGrafter"/>
</dbReference>
<reference evidence="13 14" key="2">
    <citation type="submission" date="2024-07" db="EMBL/GenBank/DDBJ databases">
        <authorList>
            <person name="Akdeniz Z."/>
        </authorList>
    </citation>
    <scope>NUCLEOTIDE SEQUENCE [LARGE SCALE GENOMIC DNA]</scope>
</reference>
<sequence length="212" mass="24291">MDHISNHMQTIKLAPEKQLIQQGAEARLYQLELDGKMAVEKFRFEKKYRHPTIDLQTRKRRTKSEARCLQAASKNGISCPQIYQQTDFSIFIEFLNGQTLTELYTQGSLTPELLVECGNIIKSLHKIQIIHNDLTTSNFIYSNNKLYVIDFGLAVQGQTSVEVRAVDLYVLEKSILALTGDSSLFSHILAGYQADQQLQDRLDEVRKRGRKK</sequence>
<evidence type="ECO:0000313" key="12">
    <source>
        <dbReference type="EMBL" id="CAI9932846.1"/>
    </source>
</evidence>
<comment type="catalytic activity">
    <reaction evidence="9">
        <text>L-threonyl-[protein] + ATP = O-phospho-L-threonyl-[protein] + ADP + H(+)</text>
        <dbReference type="Rhea" id="RHEA:46608"/>
        <dbReference type="Rhea" id="RHEA-COMP:11060"/>
        <dbReference type="Rhea" id="RHEA-COMP:11605"/>
        <dbReference type="ChEBI" id="CHEBI:15378"/>
        <dbReference type="ChEBI" id="CHEBI:30013"/>
        <dbReference type="ChEBI" id="CHEBI:30616"/>
        <dbReference type="ChEBI" id="CHEBI:61977"/>
        <dbReference type="ChEBI" id="CHEBI:456216"/>
        <dbReference type="EC" id="2.7.11.1"/>
    </reaction>
</comment>
<dbReference type="GO" id="GO:0008033">
    <property type="term" value="P:tRNA processing"/>
    <property type="evidence" value="ECO:0007669"/>
    <property type="project" value="UniProtKB-KW"/>
</dbReference>
<organism evidence="12">
    <name type="scientific">Hexamita inflata</name>
    <dbReference type="NCBI Taxonomy" id="28002"/>
    <lineage>
        <taxon>Eukaryota</taxon>
        <taxon>Metamonada</taxon>
        <taxon>Diplomonadida</taxon>
        <taxon>Hexamitidae</taxon>
        <taxon>Hexamitinae</taxon>
        <taxon>Hexamita</taxon>
    </lineage>
</organism>
<dbReference type="AlphaFoldDB" id="A0AA86TY65"/>
<gene>
    <name evidence="12" type="ORF">HINF_LOCUS20491</name>
    <name evidence="13" type="ORF">HINF_LOCUS45340</name>
</gene>
<comment type="catalytic activity">
    <reaction evidence="10">
        <text>L-seryl-[protein] + ATP = O-phospho-L-seryl-[protein] + ADP + H(+)</text>
        <dbReference type="Rhea" id="RHEA:17989"/>
        <dbReference type="Rhea" id="RHEA-COMP:9863"/>
        <dbReference type="Rhea" id="RHEA-COMP:11604"/>
        <dbReference type="ChEBI" id="CHEBI:15378"/>
        <dbReference type="ChEBI" id="CHEBI:29999"/>
        <dbReference type="ChEBI" id="CHEBI:30616"/>
        <dbReference type="ChEBI" id="CHEBI:83421"/>
        <dbReference type="ChEBI" id="CHEBI:456216"/>
        <dbReference type="EC" id="2.7.11.1"/>
    </reaction>
</comment>
<dbReference type="GO" id="GO:0000408">
    <property type="term" value="C:EKC/KEOPS complex"/>
    <property type="evidence" value="ECO:0007669"/>
    <property type="project" value="TreeGrafter"/>
</dbReference>
<name>A0AA86TY65_9EUKA</name>
<accession>A0AA86TY65</accession>
<reference evidence="12" key="1">
    <citation type="submission" date="2023-06" db="EMBL/GenBank/DDBJ databases">
        <authorList>
            <person name="Kurt Z."/>
        </authorList>
    </citation>
    <scope>NUCLEOTIDE SEQUENCE</scope>
</reference>
<dbReference type="EMBL" id="CATOUU010000526">
    <property type="protein sequence ID" value="CAI9932846.1"/>
    <property type="molecule type" value="Genomic_DNA"/>
</dbReference>
<dbReference type="InterPro" id="IPR008266">
    <property type="entry name" value="Tyr_kinase_AS"/>
</dbReference>
<dbReference type="Gene3D" id="3.30.200.20">
    <property type="entry name" value="Phosphorylase Kinase, domain 1"/>
    <property type="match status" value="1"/>
</dbReference>
<dbReference type="PROSITE" id="PS00109">
    <property type="entry name" value="PROTEIN_KINASE_TYR"/>
    <property type="match status" value="1"/>
</dbReference>
<dbReference type="SUPFAM" id="SSF56112">
    <property type="entry name" value="Protein kinase-like (PK-like)"/>
    <property type="match status" value="1"/>
</dbReference>
<evidence type="ECO:0000256" key="8">
    <source>
        <dbReference type="ARBA" id="ARBA00022840"/>
    </source>
</evidence>
<dbReference type="InterPro" id="IPR022495">
    <property type="entry name" value="Bud32"/>
</dbReference>
<evidence type="ECO:0000256" key="2">
    <source>
        <dbReference type="ARBA" id="ARBA00012513"/>
    </source>
</evidence>
<dbReference type="EC" id="2.7.11.1" evidence="2"/>
<comment type="caution">
    <text evidence="12">The sequence shown here is derived from an EMBL/GenBank/DDBJ whole genome shotgun (WGS) entry which is preliminary data.</text>
</comment>
<evidence type="ECO:0000313" key="14">
    <source>
        <dbReference type="Proteomes" id="UP001642409"/>
    </source>
</evidence>
<evidence type="ECO:0000256" key="7">
    <source>
        <dbReference type="ARBA" id="ARBA00022777"/>
    </source>
</evidence>
<dbReference type="GO" id="GO:0005829">
    <property type="term" value="C:cytosol"/>
    <property type="evidence" value="ECO:0007669"/>
    <property type="project" value="TreeGrafter"/>
</dbReference>
<dbReference type="GO" id="GO:0004674">
    <property type="term" value="F:protein serine/threonine kinase activity"/>
    <property type="evidence" value="ECO:0007669"/>
    <property type="project" value="UniProtKB-KW"/>
</dbReference>
<evidence type="ECO:0000256" key="5">
    <source>
        <dbReference type="ARBA" id="ARBA00022694"/>
    </source>
</evidence>
<dbReference type="GO" id="GO:0005524">
    <property type="term" value="F:ATP binding"/>
    <property type="evidence" value="ECO:0007669"/>
    <property type="project" value="UniProtKB-KW"/>
</dbReference>
<protein>
    <recommendedName>
        <fullName evidence="2">non-specific serine/threonine protein kinase</fullName>
        <ecNumber evidence="2">2.7.11.1</ecNumber>
    </recommendedName>
</protein>
<feature type="domain" description="Protein kinase" evidence="11">
    <location>
        <begin position="14"/>
        <end position="212"/>
    </location>
</feature>
<evidence type="ECO:0000256" key="10">
    <source>
        <dbReference type="ARBA" id="ARBA00048679"/>
    </source>
</evidence>
<comment type="similarity">
    <text evidence="1">Belongs to the protein kinase superfamily. BUD32 family.</text>
</comment>
<keyword evidence="6" id="KW-0547">Nucleotide-binding</keyword>
<keyword evidence="8" id="KW-0067">ATP-binding</keyword>
<evidence type="ECO:0000256" key="1">
    <source>
        <dbReference type="ARBA" id="ARBA00010630"/>
    </source>
</evidence>
<keyword evidence="4" id="KW-0808">Transferase</keyword>
<dbReference type="NCBIfam" id="TIGR03724">
    <property type="entry name" value="arch_bud32"/>
    <property type="match status" value="1"/>
</dbReference>
<keyword evidence="14" id="KW-1185">Reference proteome</keyword>
<keyword evidence="3" id="KW-0723">Serine/threonine-protein kinase</keyword>
<dbReference type="Pfam" id="PF01163">
    <property type="entry name" value="RIO1"/>
    <property type="match status" value="1"/>
</dbReference>
<dbReference type="EMBL" id="CAXDID020000196">
    <property type="protein sequence ID" value="CAL6053446.1"/>
    <property type="molecule type" value="Genomic_DNA"/>
</dbReference>